<evidence type="ECO:0000313" key="2">
    <source>
        <dbReference type="Proteomes" id="UP001156669"/>
    </source>
</evidence>
<reference evidence="2" key="1">
    <citation type="journal article" date="2019" name="Int. J. Syst. Evol. Microbiol.">
        <title>The Global Catalogue of Microorganisms (GCM) 10K type strain sequencing project: providing services to taxonomists for standard genome sequencing and annotation.</title>
        <authorList>
            <consortium name="The Broad Institute Genomics Platform"/>
            <consortium name="The Broad Institute Genome Sequencing Center for Infectious Disease"/>
            <person name="Wu L."/>
            <person name="Ma J."/>
        </authorList>
    </citation>
    <scope>NUCLEOTIDE SEQUENCE [LARGE SCALE GENOMIC DNA]</scope>
    <source>
        <strain evidence="2">NBRC 110633</strain>
    </source>
</reference>
<dbReference type="EMBL" id="BSOE01000036">
    <property type="protein sequence ID" value="GLR04418.1"/>
    <property type="molecule type" value="Genomic_DNA"/>
</dbReference>
<evidence type="ECO:0000313" key="1">
    <source>
        <dbReference type="EMBL" id="GLR04418.1"/>
    </source>
</evidence>
<proteinExistence type="predicted"/>
<protein>
    <submittedName>
        <fullName evidence="1">Uncharacterized protein</fullName>
    </submittedName>
</protein>
<gene>
    <name evidence="1" type="ORF">GCM10007906_20060</name>
</gene>
<dbReference type="Proteomes" id="UP001156669">
    <property type="component" value="Unassembled WGS sequence"/>
</dbReference>
<sequence>MFRIKGVGMESKAELLALLSQEYFEYLEIPASEAQQKREKKSFINGLMTACRVIGVSFDELNEIVGANTASKFESLDDKLAIPTYIRNQVELAR</sequence>
<name>A0ABQ5Y1Z0_9VIBR</name>
<accession>A0ABQ5Y1Z0</accession>
<organism evidence="1 2">
    <name type="scientific">Vibrio hyugaensis</name>
    <dbReference type="NCBI Taxonomy" id="1534743"/>
    <lineage>
        <taxon>Bacteria</taxon>
        <taxon>Pseudomonadati</taxon>
        <taxon>Pseudomonadota</taxon>
        <taxon>Gammaproteobacteria</taxon>
        <taxon>Vibrionales</taxon>
        <taxon>Vibrionaceae</taxon>
        <taxon>Vibrio</taxon>
    </lineage>
</organism>
<comment type="caution">
    <text evidence="1">The sequence shown here is derived from an EMBL/GenBank/DDBJ whole genome shotgun (WGS) entry which is preliminary data.</text>
</comment>
<keyword evidence="2" id="KW-1185">Reference proteome</keyword>